<proteinExistence type="predicted"/>
<sequence>MNKKIELLVIGGSAGSFDVLLQVIPKIKSDINFPIIIILHRKSNTPTSIAKIFSSKTNLPVIECEEKEILQPGTIYFSPPDYHLLVENDHSVSLDSSEKVNYSRPSIDVTFKNLADLYHENLAAILLSGANSDGAKGLFYIKRNNGITIVQDPAVAEIKFMPQQAINLFEVDHIFNIEEIINYINNINTTLN</sequence>
<organism evidence="6 7">
    <name type="scientific">Pedobacter cryophilus</name>
    <dbReference type="NCBI Taxonomy" id="2571271"/>
    <lineage>
        <taxon>Bacteria</taxon>
        <taxon>Pseudomonadati</taxon>
        <taxon>Bacteroidota</taxon>
        <taxon>Sphingobacteriia</taxon>
        <taxon>Sphingobacteriales</taxon>
        <taxon>Sphingobacteriaceae</taxon>
        <taxon>Pedobacter</taxon>
    </lineage>
</organism>
<protein>
    <recommendedName>
        <fullName evidence="2">protein-glutamate methylesterase</fullName>
        <ecNumber evidence="2">3.1.1.61</ecNumber>
    </recommendedName>
</protein>
<dbReference type="GO" id="GO:0000156">
    <property type="term" value="F:phosphorelay response regulator activity"/>
    <property type="evidence" value="ECO:0007669"/>
    <property type="project" value="InterPro"/>
</dbReference>
<dbReference type="RefSeq" id="WP_136825374.1">
    <property type="nucleotide sequence ID" value="NZ_SWBP01000002.1"/>
</dbReference>
<dbReference type="GO" id="GO:0006935">
    <property type="term" value="P:chemotaxis"/>
    <property type="evidence" value="ECO:0007669"/>
    <property type="project" value="UniProtKB-UniRule"/>
</dbReference>
<reference evidence="6 7" key="1">
    <citation type="submission" date="2019-04" db="EMBL/GenBank/DDBJ databases">
        <title>Pedobacter sp. AR-3-17 sp. nov., isolated from Arctic soil.</title>
        <authorList>
            <person name="Dahal R.H."/>
            <person name="Kim D.-U."/>
        </authorList>
    </citation>
    <scope>NUCLEOTIDE SEQUENCE [LARGE SCALE GENOMIC DNA]</scope>
    <source>
        <strain evidence="6 7">AR-3-17</strain>
    </source>
</reference>
<dbReference type="PANTHER" id="PTHR42872">
    <property type="entry name" value="PROTEIN-GLUTAMATE METHYLESTERASE/PROTEIN-GLUTAMINE GLUTAMINASE"/>
    <property type="match status" value="1"/>
</dbReference>
<evidence type="ECO:0000256" key="3">
    <source>
        <dbReference type="ARBA" id="ARBA00048267"/>
    </source>
</evidence>
<dbReference type="EC" id="3.1.1.61" evidence="2"/>
<comment type="caution">
    <text evidence="6">The sequence shown here is derived from an EMBL/GenBank/DDBJ whole genome shotgun (WGS) entry which is preliminary data.</text>
</comment>
<dbReference type="EMBL" id="SWBP01000002">
    <property type="protein sequence ID" value="TKB98558.1"/>
    <property type="molecule type" value="Genomic_DNA"/>
</dbReference>
<evidence type="ECO:0000313" key="6">
    <source>
        <dbReference type="EMBL" id="TKB98558.1"/>
    </source>
</evidence>
<dbReference type="InterPro" id="IPR000673">
    <property type="entry name" value="Sig_transdc_resp-reg_Me-estase"/>
</dbReference>
<feature type="active site" evidence="4">
    <location>
        <position position="13"/>
    </location>
</feature>
<evidence type="ECO:0000256" key="2">
    <source>
        <dbReference type="ARBA" id="ARBA00039140"/>
    </source>
</evidence>
<dbReference type="Gene3D" id="3.40.50.180">
    <property type="entry name" value="Methylesterase CheB, C-terminal domain"/>
    <property type="match status" value="1"/>
</dbReference>
<evidence type="ECO:0000259" key="5">
    <source>
        <dbReference type="PROSITE" id="PS50122"/>
    </source>
</evidence>
<dbReference type="Pfam" id="PF01339">
    <property type="entry name" value="CheB_methylest"/>
    <property type="match status" value="1"/>
</dbReference>
<keyword evidence="4" id="KW-0145">Chemotaxis</keyword>
<dbReference type="PROSITE" id="PS50122">
    <property type="entry name" value="CHEB"/>
    <property type="match status" value="1"/>
</dbReference>
<dbReference type="GO" id="GO:0008984">
    <property type="term" value="F:protein-glutamate methylesterase activity"/>
    <property type="evidence" value="ECO:0007669"/>
    <property type="project" value="UniProtKB-EC"/>
</dbReference>
<evidence type="ECO:0000256" key="4">
    <source>
        <dbReference type="PROSITE-ProRule" id="PRU00050"/>
    </source>
</evidence>
<keyword evidence="7" id="KW-1185">Reference proteome</keyword>
<feature type="active site" evidence="4">
    <location>
        <position position="40"/>
    </location>
</feature>
<feature type="active site" evidence="4">
    <location>
        <position position="133"/>
    </location>
</feature>
<dbReference type="SUPFAM" id="SSF52738">
    <property type="entry name" value="Methylesterase CheB, C-terminal domain"/>
    <property type="match status" value="1"/>
</dbReference>
<dbReference type="OrthoDB" id="1524092at2"/>
<feature type="domain" description="CheB-type methylesterase" evidence="5">
    <location>
        <begin position="6"/>
        <end position="180"/>
    </location>
</feature>
<evidence type="ECO:0000256" key="1">
    <source>
        <dbReference type="ARBA" id="ARBA00022801"/>
    </source>
</evidence>
<keyword evidence="1 4" id="KW-0378">Hydrolase</keyword>
<dbReference type="GO" id="GO:0005737">
    <property type="term" value="C:cytoplasm"/>
    <property type="evidence" value="ECO:0007669"/>
    <property type="project" value="InterPro"/>
</dbReference>
<dbReference type="InterPro" id="IPR035909">
    <property type="entry name" value="CheB_C"/>
</dbReference>
<gene>
    <name evidence="6" type="ORF">FA046_05410</name>
</gene>
<name>A0A4U1BZ65_9SPHI</name>
<dbReference type="PANTHER" id="PTHR42872:SF3">
    <property type="entry name" value="PROTEIN-GLUTAMATE METHYLESTERASE_PROTEIN-GLUTAMINE GLUTAMINASE 1"/>
    <property type="match status" value="1"/>
</dbReference>
<dbReference type="CDD" id="cd16433">
    <property type="entry name" value="CheB"/>
    <property type="match status" value="1"/>
</dbReference>
<comment type="catalytic activity">
    <reaction evidence="3">
        <text>[protein]-L-glutamate 5-O-methyl ester + H2O = L-glutamyl-[protein] + methanol + H(+)</text>
        <dbReference type="Rhea" id="RHEA:23236"/>
        <dbReference type="Rhea" id="RHEA-COMP:10208"/>
        <dbReference type="Rhea" id="RHEA-COMP:10311"/>
        <dbReference type="ChEBI" id="CHEBI:15377"/>
        <dbReference type="ChEBI" id="CHEBI:15378"/>
        <dbReference type="ChEBI" id="CHEBI:17790"/>
        <dbReference type="ChEBI" id="CHEBI:29973"/>
        <dbReference type="ChEBI" id="CHEBI:82795"/>
        <dbReference type="EC" id="3.1.1.61"/>
    </reaction>
</comment>
<evidence type="ECO:0000313" key="7">
    <source>
        <dbReference type="Proteomes" id="UP000308181"/>
    </source>
</evidence>
<accession>A0A4U1BZ65</accession>
<dbReference type="Proteomes" id="UP000308181">
    <property type="component" value="Unassembled WGS sequence"/>
</dbReference>
<dbReference type="AlphaFoldDB" id="A0A4U1BZ65"/>